<dbReference type="SUPFAM" id="SSF56112">
    <property type="entry name" value="Protein kinase-like (PK-like)"/>
    <property type="match status" value="1"/>
</dbReference>
<dbReference type="InterPro" id="IPR011009">
    <property type="entry name" value="Kinase-like_dom_sf"/>
</dbReference>
<feature type="region of interest" description="Disordered" evidence="1">
    <location>
        <begin position="365"/>
        <end position="406"/>
    </location>
</feature>
<dbReference type="AlphaFoldDB" id="A0A6C0LXJ3"/>
<sequence length="406" mass="46061">MTQTDEDEFIQNAFGKIPIHISEDKNIAKVKSLNNSIIKILSGGKSGASVFLCKDRKVLKLYPVRDLESIFSSKIKSADGSTDITQQKSIDYIRNKGNYDGDMNYFRSLRDILITNQLARLSPGLSPKVYDYGFLENVEVDAKEGKIDIASNTISTYTPYLIAEQIEGSELAKYEPTGDIKDMKVLKEIISALILKYTTIKDRTNGINIGCHRDLHPGNIFIIDNNDKISVKLIDFDLSVSNEPLITGDTSCSRRNLNFVSSYIGERIKGTIDYTGRSRLGISSKSRLKDRFIRSDADMYNYFSIYIFFEDKQKNDEIRTKLADLSKLAISDTSKNIDVKLRLMKKIESGLTTLISGYKSIVDTGGSGCRSKNSSRRRKKKAKVTRKNKSRRRRKRNKSTKRRKML</sequence>
<organism evidence="2">
    <name type="scientific">viral metagenome</name>
    <dbReference type="NCBI Taxonomy" id="1070528"/>
    <lineage>
        <taxon>unclassified sequences</taxon>
        <taxon>metagenomes</taxon>
        <taxon>organismal metagenomes</taxon>
    </lineage>
</organism>
<feature type="compositionally biased region" description="Basic residues" evidence="1">
    <location>
        <begin position="373"/>
        <end position="406"/>
    </location>
</feature>
<dbReference type="Gene3D" id="1.10.510.10">
    <property type="entry name" value="Transferase(Phosphotransferase) domain 1"/>
    <property type="match status" value="1"/>
</dbReference>
<reference evidence="2" key="1">
    <citation type="journal article" date="2020" name="Nature">
        <title>Giant virus diversity and host interactions through global metagenomics.</title>
        <authorList>
            <person name="Schulz F."/>
            <person name="Roux S."/>
            <person name="Paez-Espino D."/>
            <person name="Jungbluth S."/>
            <person name="Walsh D.A."/>
            <person name="Denef V.J."/>
            <person name="McMahon K.D."/>
            <person name="Konstantinidis K.T."/>
            <person name="Eloe-Fadrosh E.A."/>
            <person name="Kyrpides N.C."/>
            <person name="Woyke T."/>
        </authorList>
    </citation>
    <scope>NUCLEOTIDE SEQUENCE</scope>
    <source>
        <strain evidence="2">GVMAG-S-1016713-123</strain>
    </source>
</reference>
<evidence type="ECO:0008006" key="3">
    <source>
        <dbReference type="Google" id="ProtNLM"/>
    </source>
</evidence>
<proteinExistence type="predicted"/>
<accession>A0A6C0LXJ3</accession>
<dbReference type="EMBL" id="MN740571">
    <property type="protein sequence ID" value="QHU34471.1"/>
    <property type="molecule type" value="Genomic_DNA"/>
</dbReference>
<name>A0A6C0LXJ3_9ZZZZ</name>
<protein>
    <recommendedName>
        <fullName evidence="3">Protein kinase domain-containing protein</fullName>
    </recommendedName>
</protein>
<evidence type="ECO:0000256" key="1">
    <source>
        <dbReference type="SAM" id="MobiDB-lite"/>
    </source>
</evidence>
<evidence type="ECO:0000313" key="2">
    <source>
        <dbReference type="EMBL" id="QHU34471.1"/>
    </source>
</evidence>